<accession>A0A5C1ADM6</accession>
<feature type="domain" description="CusB-like beta-barrel" evidence="4">
    <location>
        <begin position="291"/>
        <end position="363"/>
    </location>
</feature>
<feature type="region of interest" description="Disordered" evidence="2">
    <location>
        <begin position="415"/>
        <end position="434"/>
    </location>
</feature>
<protein>
    <submittedName>
        <fullName evidence="6">Efflux RND transporter periplasmic adaptor subunit</fullName>
    </submittedName>
</protein>
<keyword evidence="3" id="KW-0472">Membrane</keyword>
<dbReference type="SUPFAM" id="SSF111369">
    <property type="entry name" value="HlyD-like secretion proteins"/>
    <property type="match status" value="2"/>
</dbReference>
<evidence type="ECO:0000259" key="5">
    <source>
        <dbReference type="Pfam" id="PF25973"/>
    </source>
</evidence>
<sequence length="434" mass="44875">MPTSLRSIARIIGGHVLTILTFAGLAAVGWWGMSTDWKLSSPFAEAEPSEGEKSAEGPRIKVTPPAGDRPGRVEFASADDVARAGLAFAAADTRPLTDAVTAVGTVGYDPARYAQVASRAAGTVWWVRKVPGESVAAGELLALIDAAEVGKLKGELLVELAQLSSAEQALSQLQPAADSGALPGARLREAKATVEAATARVRVSHQGLLNLGLALDPEPLRSLSAADRDARLRFLGLPAAALALASGKTESTNLLPVVAPLAGTLIRPSVTPGETVAASRPLFGVAGMEQVHLDLAVEERDVRRLKPGQEVYFTPDADPTFAARGTLVHVVPEVEEATRRVSAHAEAANPTGRLLPNSFGRGRVVVATAGAVTVPEAALQRADDGWLVFVGAGEAAFEGRKVTVGLRADGRTAVTGVAAGRRSSPPAGTPSPRN</sequence>
<dbReference type="Pfam" id="PF25954">
    <property type="entry name" value="Beta-barrel_RND_2"/>
    <property type="match status" value="1"/>
</dbReference>
<keyword evidence="1" id="KW-0813">Transport</keyword>
<keyword evidence="3" id="KW-0812">Transmembrane</keyword>
<dbReference type="GO" id="GO:0060003">
    <property type="term" value="P:copper ion export"/>
    <property type="evidence" value="ECO:0007669"/>
    <property type="project" value="TreeGrafter"/>
</dbReference>
<dbReference type="EMBL" id="CP042425">
    <property type="protein sequence ID" value="QEL16745.1"/>
    <property type="molecule type" value="Genomic_DNA"/>
</dbReference>
<gene>
    <name evidence="6" type="ORF">PX52LOC_03711</name>
</gene>
<dbReference type="InterPro" id="IPR058792">
    <property type="entry name" value="Beta-barrel_RND_2"/>
</dbReference>
<dbReference type="GO" id="GO:0015679">
    <property type="term" value="P:plasma membrane copper ion transport"/>
    <property type="evidence" value="ECO:0007669"/>
    <property type="project" value="TreeGrafter"/>
</dbReference>
<dbReference type="InterPro" id="IPR051909">
    <property type="entry name" value="MFP_Cation_Efflux"/>
</dbReference>
<evidence type="ECO:0000313" key="6">
    <source>
        <dbReference type="EMBL" id="QEL16745.1"/>
    </source>
</evidence>
<dbReference type="PANTHER" id="PTHR30097:SF4">
    <property type="entry name" value="SLR6042 PROTEIN"/>
    <property type="match status" value="1"/>
</dbReference>
<dbReference type="Proteomes" id="UP000324974">
    <property type="component" value="Chromosome"/>
</dbReference>
<dbReference type="Gene3D" id="2.40.420.20">
    <property type="match status" value="1"/>
</dbReference>
<dbReference type="InterPro" id="IPR058647">
    <property type="entry name" value="BSH_CzcB-like"/>
</dbReference>
<proteinExistence type="predicted"/>
<keyword evidence="3" id="KW-1133">Transmembrane helix</keyword>
<evidence type="ECO:0000256" key="3">
    <source>
        <dbReference type="SAM" id="Phobius"/>
    </source>
</evidence>
<evidence type="ECO:0000256" key="1">
    <source>
        <dbReference type="ARBA" id="ARBA00022448"/>
    </source>
</evidence>
<feature type="transmembrane region" description="Helical" evidence="3">
    <location>
        <begin position="12"/>
        <end position="33"/>
    </location>
</feature>
<feature type="region of interest" description="Disordered" evidence="2">
    <location>
        <begin position="43"/>
        <end position="69"/>
    </location>
</feature>
<evidence type="ECO:0000259" key="4">
    <source>
        <dbReference type="Pfam" id="PF25954"/>
    </source>
</evidence>
<evidence type="ECO:0000313" key="7">
    <source>
        <dbReference type="Proteomes" id="UP000324974"/>
    </source>
</evidence>
<dbReference type="GO" id="GO:0030288">
    <property type="term" value="C:outer membrane-bounded periplasmic space"/>
    <property type="evidence" value="ECO:0007669"/>
    <property type="project" value="TreeGrafter"/>
</dbReference>
<feature type="domain" description="CzcB-like barrel-sandwich hybrid" evidence="5">
    <location>
        <begin position="113"/>
        <end position="286"/>
    </location>
</feature>
<organism evidence="6 7">
    <name type="scientific">Limnoglobus roseus</name>
    <dbReference type="NCBI Taxonomy" id="2598579"/>
    <lineage>
        <taxon>Bacteria</taxon>
        <taxon>Pseudomonadati</taxon>
        <taxon>Planctomycetota</taxon>
        <taxon>Planctomycetia</taxon>
        <taxon>Gemmatales</taxon>
        <taxon>Gemmataceae</taxon>
        <taxon>Limnoglobus</taxon>
    </lineage>
</organism>
<dbReference type="AlphaFoldDB" id="A0A5C1ADM6"/>
<keyword evidence="7" id="KW-1185">Reference proteome</keyword>
<name>A0A5C1ADM6_9BACT</name>
<dbReference type="Pfam" id="PF25973">
    <property type="entry name" value="BSH_CzcB"/>
    <property type="match status" value="1"/>
</dbReference>
<dbReference type="PANTHER" id="PTHR30097">
    <property type="entry name" value="CATION EFFLUX SYSTEM PROTEIN CUSB"/>
    <property type="match status" value="1"/>
</dbReference>
<dbReference type="GO" id="GO:0046914">
    <property type="term" value="F:transition metal ion binding"/>
    <property type="evidence" value="ECO:0007669"/>
    <property type="project" value="TreeGrafter"/>
</dbReference>
<feature type="compositionally biased region" description="Basic and acidic residues" evidence="2">
    <location>
        <begin position="50"/>
        <end position="59"/>
    </location>
</feature>
<evidence type="ECO:0000256" key="2">
    <source>
        <dbReference type="SAM" id="MobiDB-lite"/>
    </source>
</evidence>
<dbReference type="KEGG" id="lrs:PX52LOC_03711"/>
<reference evidence="7" key="1">
    <citation type="submission" date="2019-08" db="EMBL/GenBank/DDBJ databases">
        <title>Limnoglobus roseus gen. nov., sp. nov., a novel freshwater planctomycete with a giant genome from the family Gemmataceae.</title>
        <authorList>
            <person name="Kulichevskaya I.S."/>
            <person name="Naumoff D.G."/>
            <person name="Miroshnikov K."/>
            <person name="Ivanova A."/>
            <person name="Philippov D.A."/>
            <person name="Hakobyan A."/>
            <person name="Rijpstra I.C."/>
            <person name="Sinninghe Damste J.S."/>
            <person name="Liesack W."/>
            <person name="Dedysh S.N."/>
        </authorList>
    </citation>
    <scope>NUCLEOTIDE SEQUENCE [LARGE SCALE GENOMIC DNA]</scope>
    <source>
        <strain evidence="7">PX52</strain>
    </source>
</reference>
<dbReference type="Gene3D" id="2.40.30.170">
    <property type="match status" value="1"/>
</dbReference>